<keyword evidence="6" id="KW-1185">Reference proteome</keyword>
<dbReference type="AlphaFoldDB" id="A0A3A1YIN1"/>
<dbReference type="Gene3D" id="3.30.428.10">
    <property type="entry name" value="HIT-like"/>
    <property type="match status" value="1"/>
</dbReference>
<evidence type="ECO:0000313" key="6">
    <source>
        <dbReference type="Proteomes" id="UP000265916"/>
    </source>
</evidence>
<dbReference type="GO" id="GO:0003824">
    <property type="term" value="F:catalytic activity"/>
    <property type="evidence" value="ECO:0007669"/>
    <property type="project" value="InterPro"/>
</dbReference>
<evidence type="ECO:0000256" key="1">
    <source>
        <dbReference type="PIRSR" id="PIRSR601310-1"/>
    </source>
</evidence>
<evidence type="ECO:0000313" key="5">
    <source>
        <dbReference type="EMBL" id="RIY37119.1"/>
    </source>
</evidence>
<proteinExistence type="predicted"/>
<dbReference type="OrthoDB" id="9784774at2"/>
<evidence type="ECO:0000256" key="2">
    <source>
        <dbReference type="PIRSR" id="PIRSR601310-3"/>
    </source>
</evidence>
<dbReference type="PROSITE" id="PS51084">
    <property type="entry name" value="HIT_2"/>
    <property type="match status" value="1"/>
</dbReference>
<feature type="short sequence motif" description="Histidine triad motif" evidence="2 3">
    <location>
        <begin position="98"/>
        <end position="102"/>
    </location>
</feature>
<protein>
    <submittedName>
        <fullName evidence="5">Histidine triad nucleotide-binding protein</fullName>
    </submittedName>
</protein>
<comment type="caution">
    <text evidence="5">The sequence shown here is derived from an EMBL/GenBank/DDBJ whole genome shotgun (WGS) entry which is preliminary data.</text>
</comment>
<dbReference type="InterPro" id="IPR001310">
    <property type="entry name" value="Histidine_triad_HIT"/>
</dbReference>
<dbReference type="InterPro" id="IPR036265">
    <property type="entry name" value="HIT-like_sf"/>
</dbReference>
<accession>A0A3A1YIN1</accession>
<evidence type="ECO:0000259" key="4">
    <source>
        <dbReference type="PROSITE" id="PS51084"/>
    </source>
</evidence>
<dbReference type="CDD" id="cd01276">
    <property type="entry name" value="PKCI_related"/>
    <property type="match status" value="1"/>
</dbReference>
<dbReference type="InterPro" id="IPR019808">
    <property type="entry name" value="Histidine_triad_CS"/>
</dbReference>
<dbReference type="Proteomes" id="UP000265916">
    <property type="component" value="Unassembled WGS sequence"/>
</dbReference>
<organism evidence="5 6">
    <name type="scientific">Psittacicella hinzii</name>
    <dbReference type="NCBI Taxonomy" id="2028575"/>
    <lineage>
        <taxon>Bacteria</taxon>
        <taxon>Pseudomonadati</taxon>
        <taxon>Pseudomonadota</taxon>
        <taxon>Gammaproteobacteria</taxon>
        <taxon>Pasteurellales</taxon>
        <taxon>Psittacicellaceae</taxon>
        <taxon>Psittacicella</taxon>
    </lineage>
</organism>
<dbReference type="Pfam" id="PF01230">
    <property type="entry name" value="HIT"/>
    <property type="match status" value="1"/>
</dbReference>
<reference evidence="5 6" key="1">
    <citation type="submission" date="2017-08" db="EMBL/GenBank/DDBJ databases">
        <title>Reclassification of Bisgaard taxon 37 and 44.</title>
        <authorList>
            <person name="Christensen H."/>
        </authorList>
    </citation>
    <scope>NUCLEOTIDE SEQUENCE [LARGE SCALE GENOMIC DNA]</scope>
    <source>
        <strain evidence="5 6">111</strain>
    </source>
</reference>
<evidence type="ECO:0000256" key="3">
    <source>
        <dbReference type="PROSITE-ProRule" id="PRU00464"/>
    </source>
</evidence>
<gene>
    <name evidence="5" type="ORF">CKF58_05335</name>
</gene>
<dbReference type="RefSeq" id="WP_119531717.1">
    <property type="nucleotide sequence ID" value="NZ_JBHSSP010000001.1"/>
</dbReference>
<dbReference type="EMBL" id="NRJG01000095">
    <property type="protein sequence ID" value="RIY37119.1"/>
    <property type="molecule type" value="Genomic_DNA"/>
</dbReference>
<feature type="domain" description="HIT" evidence="4">
    <location>
        <begin position="5"/>
        <end position="113"/>
    </location>
</feature>
<dbReference type="PRINTS" id="PR00332">
    <property type="entry name" value="HISTRIAD"/>
</dbReference>
<dbReference type="SUPFAM" id="SSF54197">
    <property type="entry name" value="HIT-like"/>
    <property type="match status" value="1"/>
</dbReference>
<dbReference type="PANTHER" id="PTHR23089">
    <property type="entry name" value="HISTIDINE TRIAD HIT PROTEIN"/>
    <property type="match status" value="1"/>
</dbReference>
<dbReference type="PROSITE" id="PS00892">
    <property type="entry name" value="HIT_1"/>
    <property type="match status" value="1"/>
</dbReference>
<sequence length="113" mass="12673">MSDSIFSKIIRREIPANIVFEDETVIAFADINPQAKYHFLIVPKKQIETVNGVTPEDEQVMGHLFAVARELAIKYGVAESGYRLSVNTNRDAGQEVFHIHMHFLAGNKLGSMV</sequence>
<name>A0A3A1YIN1_9GAMM</name>
<feature type="active site" description="Tele-AMP-histidine intermediate" evidence="1">
    <location>
        <position position="100"/>
    </location>
</feature>
<dbReference type="InterPro" id="IPR011146">
    <property type="entry name" value="HIT-like"/>
</dbReference>